<name>A0AAV0CCG7_9ASTE</name>
<protein>
    <submittedName>
        <fullName evidence="1">Uncharacterized protein</fullName>
    </submittedName>
</protein>
<keyword evidence="3" id="KW-1185">Reference proteome</keyword>
<gene>
    <name evidence="1" type="ORF">CEPIT_LOCUS3779</name>
    <name evidence="2" type="ORF">CEPIT_LOCUS43089</name>
</gene>
<dbReference type="Proteomes" id="UP001152523">
    <property type="component" value="Unassembled WGS sequence"/>
</dbReference>
<evidence type="ECO:0000313" key="3">
    <source>
        <dbReference type="Proteomes" id="UP001152523"/>
    </source>
</evidence>
<dbReference type="EMBL" id="CAMAPF010001106">
    <property type="protein sequence ID" value="CAH9146574.1"/>
    <property type="molecule type" value="Genomic_DNA"/>
</dbReference>
<evidence type="ECO:0000313" key="1">
    <source>
        <dbReference type="EMBL" id="CAH9071248.1"/>
    </source>
</evidence>
<reference evidence="1" key="1">
    <citation type="submission" date="2022-07" db="EMBL/GenBank/DDBJ databases">
        <authorList>
            <person name="Macas J."/>
            <person name="Novak P."/>
            <person name="Neumann P."/>
        </authorList>
    </citation>
    <scope>NUCLEOTIDE SEQUENCE</scope>
</reference>
<organism evidence="1 3">
    <name type="scientific">Cuscuta epithymum</name>
    <dbReference type="NCBI Taxonomy" id="186058"/>
    <lineage>
        <taxon>Eukaryota</taxon>
        <taxon>Viridiplantae</taxon>
        <taxon>Streptophyta</taxon>
        <taxon>Embryophyta</taxon>
        <taxon>Tracheophyta</taxon>
        <taxon>Spermatophyta</taxon>
        <taxon>Magnoliopsida</taxon>
        <taxon>eudicotyledons</taxon>
        <taxon>Gunneridae</taxon>
        <taxon>Pentapetalae</taxon>
        <taxon>asterids</taxon>
        <taxon>lamiids</taxon>
        <taxon>Solanales</taxon>
        <taxon>Convolvulaceae</taxon>
        <taxon>Cuscuteae</taxon>
        <taxon>Cuscuta</taxon>
        <taxon>Cuscuta subgen. Cuscuta</taxon>
    </lineage>
</organism>
<dbReference type="AlphaFoldDB" id="A0AAV0CCG7"/>
<comment type="caution">
    <text evidence="1">The sequence shown here is derived from an EMBL/GenBank/DDBJ whole genome shotgun (WGS) entry which is preliminary data.</text>
</comment>
<dbReference type="EMBL" id="CAMAPF010000018">
    <property type="protein sequence ID" value="CAH9071248.1"/>
    <property type="molecule type" value="Genomic_DNA"/>
</dbReference>
<proteinExistence type="predicted"/>
<sequence length="37" mass="3807">MEVEALEELVVVVEEMAAVQAEGSPEGGGARKYGSGK</sequence>
<accession>A0AAV0CCG7</accession>
<evidence type="ECO:0000313" key="2">
    <source>
        <dbReference type="EMBL" id="CAH9146574.1"/>
    </source>
</evidence>